<dbReference type="AlphaFoldDB" id="A0A1M5JC51"/>
<dbReference type="STRING" id="43928.SAMN05443636_0031"/>
<organism evidence="2 3">
    <name type="scientific">Halobaculum gomorrense</name>
    <dbReference type="NCBI Taxonomy" id="43928"/>
    <lineage>
        <taxon>Archaea</taxon>
        <taxon>Methanobacteriati</taxon>
        <taxon>Methanobacteriota</taxon>
        <taxon>Stenosarchaea group</taxon>
        <taxon>Halobacteria</taxon>
        <taxon>Halobacteriales</taxon>
        <taxon>Haloferacaceae</taxon>
        <taxon>Halobaculum</taxon>
    </lineage>
</organism>
<dbReference type="EMBL" id="FQWV01000001">
    <property type="protein sequence ID" value="SHG37830.1"/>
    <property type="molecule type" value="Genomic_DNA"/>
</dbReference>
<name>A0A1M5JC51_9EURY</name>
<dbReference type="CDD" id="cd00090">
    <property type="entry name" value="HTH_ARSR"/>
    <property type="match status" value="1"/>
</dbReference>
<dbReference type="OrthoDB" id="189973at2157"/>
<dbReference type="Pfam" id="PF01978">
    <property type="entry name" value="TrmB"/>
    <property type="match status" value="1"/>
</dbReference>
<protein>
    <submittedName>
        <fullName evidence="2">Sugar-specific transcriptional regulator TrmB</fullName>
    </submittedName>
</protein>
<feature type="domain" description="Transcription regulator TrmB N-terminal" evidence="1">
    <location>
        <begin position="5"/>
        <end position="59"/>
    </location>
</feature>
<dbReference type="RefSeq" id="WP_073306309.1">
    <property type="nucleotide sequence ID" value="NZ_FQWV01000001.1"/>
</dbReference>
<dbReference type="Gene3D" id="1.10.10.10">
    <property type="entry name" value="Winged helix-like DNA-binding domain superfamily/Winged helix DNA-binding domain"/>
    <property type="match status" value="1"/>
</dbReference>
<dbReference type="InterPro" id="IPR036390">
    <property type="entry name" value="WH_DNA-bd_sf"/>
</dbReference>
<dbReference type="SUPFAM" id="SSF46785">
    <property type="entry name" value="Winged helix' DNA-binding domain"/>
    <property type="match status" value="1"/>
</dbReference>
<evidence type="ECO:0000313" key="2">
    <source>
        <dbReference type="EMBL" id="SHG37830.1"/>
    </source>
</evidence>
<dbReference type="InterPro" id="IPR002831">
    <property type="entry name" value="Tscrpt_reg_TrmB_N"/>
</dbReference>
<evidence type="ECO:0000313" key="3">
    <source>
        <dbReference type="Proteomes" id="UP000184357"/>
    </source>
</evidence>
<dbReference type="InterPro" id="IPR011991">
    <property type="entry name" value="ArsR-like_HTH"/>
</dbReference>
<accession>A0A1M5JC51</accession>
<dbReference type="InterPro" id="IPR036388">
    <property type="entry name" value="WH-like_DNA-bd_sf"/>
</dbReference>
<reference evidence="2 3" key="1">
    <citation type="submission" date="2016-11" db="EMBL/GenBank/DDBJ databases">
        <authorList>
            <person name="Jaros S."/>
            <person name="Januszkiewicz K."/>
            <person name="Wedrychowicz H."/>
        </authorList>
    </citation>
    <scope>NUCLEOTIDE SEQUENCE [LARGE SCALE GENOMIC DNA]</scope>
    <source>
        <strain evidence="2 3">DSM 9297</strain>
    </source>
</reference>
<proteinExistence type="predicted"/>
<keyword evidence="3" id="KW-1185">Reference proteome</keyword>
<sequence>MTNPGLRDSDIKYLRALYMSPDPVVTSSEVAKDAGVSQQAAYSKLNDLEERGLVMSKKSGSRSRVWWLTTEGRQAYAESEL</sequence>
<dbReference type="Proteomes" id="UP000184357">
    <property type="component" value="Unassembled WGS sequence"/>
</dbReference>
<evidence type="ECO:0000259" key="1">
    <source>
        <dbReference type="Pfam" id="PF01978"/>
    </source>
</evidence>
<gene>
    <name evidence="2" type="ORF">SAMN05443636_0031</name>
</gene>